<protein>
    <submittedName>
        <fullName evidence="1">Uncharacterized protein</fullName>
    </submittedName>
</protein>
<accession>A0AAD8HU01</accession>
<gene>
    <name evidence="1" type="ORF">POM88_029414</name>
</gene>
<dbReference type="CDD" id="cd09272">
    <property type="entry name" value="RNase_HI_RT_Ty1"/>
    <property type="match status" value="1"/>
</dbReference>
<proteinExistence type="predicted"/>
<sequence length="200" mass="22866">MWMRNQLLDYGLSYSKIPIYYDNQSAIAMTGNPVQHSLTKLISIRYHFIREQVLEGTIELHFVPTDQQLADIFTKPLPEATFNKLDFLASSPLKYALTEPASVSFKSVLQVWNTSVFGKGPSGTILMNFEFNGVTYHVTPAVVEEALHLPILGNNVPDTVTDSTLFDFVTKMGYNGEVKRYDSLFRTKLKREWNFYFDTC</sequence>
<comment type="caution">
    <text evidence="1">The sequence shown here is derived from an EMBL/GenBank/DDBJ whole genome shotgun (WGS) entry which is preliminary data.</text>
</comment>
<dbReference type="AlphaFoldDB" id="A0AAD8HU01"/>
<reference evidence="1" key="1">
    <citation type="submission" date="2023-02" db="EMBL/GenBank/DDBJ databases">
        <title>Genome of toxic invasive species Heracleum sosnowskyi carries increased number of genes despite the absence of recent whole-genome duplications.</title>
        <authorList>
            <person name="Schelkunov M."/>
            <person name="Shtratnikova V."/>
            <person name="Makarenko M."/>
            <person name="Klepikova A."/>
            <person name="Omelchenko D."/>
            <person name="Novikova G."/>
            <person name="Obukhova E."/>
            <person name="Bogdanov V."/>
            <person name="Penin A."/>
            <person name="Logacheva M."/>
        </authorList>
    </citation>
    <scope>NUCLEOTIDE SEQUENCE</scope>
    <source>
        <strain evidence="1">Hsosn_3</strain>
        <tissue evidence="1">Leaf</tissue>
    </source>
</reference>
<reference evidence="1" key="2">
    <citation type="submission" date="2023-05" db="EMBL/GenBank/DDBJ databases">
        <authorList>
            <person name="Schelkunov M.I."/>
        </authorList>
    </citation>
    <scope>NUCLEOTIDE SEQUENCE</scope>
    <source>
        <strain evidence="1">Hsosn_3</strain>
        <tissue evidence="1">Leaf</tissue>
    </source>
</reference>
<keyword evidence="2" id="KW-1185">Reference proteome</keyword>
<evidence type="ECO:0000313" key="1">
    <source>
        <dbReference type="EMBL" id="KAK1373221.1"/>
    </source>
</evidence>
<evidence type="ECO:0000313" key="2">
    <source>
        <dbReference type="Proteomes" id="UP001237642"/>
    </source>
</evidence>
<name>A0AAD8HU01_9APIA</name>
<organism evidence="1 2">
    <name type="scientific">Heracleum sosnowskyi</name>
    <dbReference type="NCBI Taxonomy" id="360622"/>
    <lineage>
        <taxon>Eukaryota</taxon>
        <taxon>Viridiplantae</taxon>
        <taxon>Streptophyta</taxon>
        <taxon>Embryophyta</taxon>
        <taxon>Tracheophyta</taxon>
        <taxon>Spermatophyta</taxon>
        <taxon>Magnoliopsida</taxon>
        <taxon>eudicotyledons</taxon>
        <taxon>Gunneridae</taxon>
        <taxon>Pentapetalae</taxon>
        <taxon>asterids</taxon>
        <taxon>campanulids</taxon>
        <taxon>Apiales</taxon>
        <taxon>Apiaceae</taxon>
        <taxon>Apioideae</taxon>
        <taxon>apioid superclade</taxon>
        <taxon>Tordylieae</taxon>
        <taxon>Tordyliinae</taxon>
        <taxon>Heracleum</taxon>
    </lineage>
</organism>
<dbReference type="EMBL" id="JAUIZM010000007">
    <property type="protein sequence ID" value="KAK1373221.1"/>
    <property type="molecule type" value="Genomic_DNA"/>
</dbReference>
<dbReference type="Proteomes" id="UP001237642">
    <property type="component" value="Unassembled WGS sequence"/>
</dbReference>